<dbReference type="InterPro" id="IPR036388">
    <property type="entry name" value="WH-like_DNA-bd_sf"/>
</dbReference>
<dbReference type="InterPro" id="IPR015424">
    <property type="entry name" value="PyrdxlP-dep_Trfase"/>
</dbReference>
<dbReference type="GeneID" id="83882955"/>
<dbReference type="InterPro" id="IPR051446">
    <property type="entry name" value="HTH_trans_reg/aminotransferase"/>
</dbReference>
<comment type="similarity">
    <text evidence="1">In the C-terminal section; belongs to the class-I pyridoxal-phosphate-dependent aminotransferase family.</text>
</comment>
<organism evidence="7 8">
    <name type="scientific">Shimia thalassica</name>
    <dbReference type="NCBI Taxonomy" id="1715693"/>
    <lineage>
        <taxon>Bacteria</taxon>
        <taxon>Pseudomonadati</taxon>
        <taxon>Pseudomonadota</taxon>
        <taxon>Alphaproteobacteria</taxon>
        <taxon>Rhodobacterales</taxon>
        <taxon>Roseobacteraceae</taxon>
    </lineage>
</organism>
<dbReference type="AlphaFoldDB" id="A0A0N7MAR6"/>
<evidence type="ECO:0000313" key="7">
    <source>
        <dbReference type="EMBL" id="CUK14988.1"/>
    </source>
</evidence>
<dbReference type="STRING" id="1715693.PH7735_03990"/>
<evidence type="ECO:0000256" key="3">
    <source>
        <dbReference type="ARBA" id="ARBA00023015"/>
    </source>
</evidence>
<dbReference type="GO" id="GO:0003677">
    <property type="term" value="F:DNA binding"/>
    <property type="evidence" value="ECO:0007669"/>
    <property type="project" value="UniProtKB-KW"/>
</dbReference>
<evidence type="ECO:0000256" key="5">
    <source>
        <dbReference type="ARBA" id="ARBA00023163"/>
    </source>
</evidence>
<reference evidence="8" key="1">
    <citation type="submission" date="2015-09" db="EMBL/GenBank/DDBJ databases">
        <authorList>
            <person name="Rodrigo-Torres Lidia"/>
            <person name="Arahal R.David."/>
        </authorList>
    </citation>
    <scope>NUCLEOTIDE SEQUENCE [LARGE SCALE GENOMIC DNA]</scope>
    <source>
        <strain evidence="8">CECT 7735</strain>
    </source>
</reference>
<evidence type="ECO:0000256" key="2">
    <source>
        <dbReference type="ARBA" id="ARBA00022898"/>
    </source>
</evidence>
<dbReference type="GO" id="GO:0030170">
    <property type="term" value="F:pyridoxal phosphate binding"/>
    <property type="evidence" value="ECO:0007669"/>
    <property type="project" value="InterPro"/>
</dbReference>
<dbReference type="PANTHER" id="PTHR46577:SF1">
    <property type="entry name" value="HTH-TYPE TRANSCRIPTIONAL REGULATORY PROTEIN GABR"/>
    <property type="match status" value="1"/>
</dbReference>
<dbReference type="PROSITE" id="PS50949">
    <property type="entry name" value="HTH_GNTR"/>
    <property type="match status" value="1"/>
</dbReference>
<evidence type="ECO:0000256" key="4">
    <source>
        <dbReference type="ARBA" id="ARBA00023125"/>
    </source>
</evidence>
<dbReference type="InterPro" id="IPR004839">
    <property type="entry name" value="Aminotransferase_I/II_large"/>
</dbReference>
<dbReference type="Pfam" id="PF00155">
    <property type="entry name" value="Aminotran_1_2"/>
    <property type="match status" value="1"/>
</dbReference>
<proteinExistence type="inferred from homology"/>
<dbReference type="CDD" id="cd07377">
    <property type="entry name" value="WHTH_GntR"/>
    <property type="match status" value="1"/>
</dbReference>
<dbReference type="Proteomes" id="UP000051870">
    <property type="component" value="Unassembled WGS sequence"/>
</dbReference>
<dbReference type="InterPro" id="IPR000524">
    <property type="entry name" value="Tscrpt_reg_HTH_GntR"/>
</dbReference>
<dbReference type="SUPFAM" id="SSF46785">
    <property type="entry name" value="Winged helix' DNA-binding domain"/>
    <property type="match status" value="1"/>
</dbReference>
<keyword evidence="8" id="KW-1185">Reference proteome</keyword>
<dbReference type="InterPro" id="IPR036390">
    <property type="entry name" value="WH_DNA-bd_sf"/>
</dbReference>
<dbReference type="Gene3D" id="3.40.640.10">
    <property type="entry name" value="Type I PLP-dependent aspartate aminotransferase-like (Major domain)"/>
    <property type="match status" value="1"/>
</dbReference>
<dbReference type="Pfam" id="PF00392">
    <property type="entry name" value="GntR"/>
    <property type="match status" value="1"/>
</dbReference>
<dbReference type="SMART" id="SM00345">
    <property type="entry name" value="HTH_GNTR"/>
    <property type="match status" value="1"/>
</dbReference>
<feature type="domain" description="HTH gntR-type" evidence="6">
    <location>
        <begin position="16"/>
        <end position="84"/>
    </location>
</feature>
<accession>A0A0N7MAR6</accession>
<dbReference type="SUPFAM" id="SSF53383">
    <property type="entry name" value="PLP-dependent transferases"/>
    <property type="match status" value="1"/>
</dbReference>
<dbReference type="CDD" id="cd00609">
    <property type="entry name" value="AAT_like"/>
    <property type="match status" value="1"/>
</dbReference>
<keyword evidence="2" id="KW-0663">Pyridoxal phosphate</keyword>
<keyword evidence="3" id="KW-0805">Transcription regulation</keyword>
<dbReference type="EMBL" id="CYTW01000007">
    <property type="protein sequence ID" value="CUK14988.1"/>
    <property type="molecule type" value="Genomic_DNA"/>
</dbReference>
<gene>
    <name evidence="7" type="primary">gabR_2</name>
    <name evidence="7" type="ORF">PH7735_03990</name>
</gene>
<keyword evidence="4" id="KW-0238">DNA-binding</keyword>
<dbReference type="GO" id="GO:0003700">
    <property type="term" value="F:DNA-binding transcription factor activity"/>
    <property type="evidence" value="ECO:0007669"/>
    <property type="project" value="InterPro"/>
</dbReference>
<dbReference type="PANTHER" id="PTHR46577">
    <property type="entry name" value="HTH-TYPE TRANSCRIPTIONAL REGULATORY PROTEIN GABR"/>
    <property type="match status" value="1"/>
</dbReference>
<evidence type="ECO:0000313" key="8">
    <source>
        <dbReference type="Proteomes" id="UP000051870"/>
    </source>
</evidence>
<keyword evidence="5" id="KW-0804">Transcription</keyword>
<dbReference type="Gene3D" id="1.10.10.10">
    <property type="entry name" value="Winged helix-like DNA-binding domain superfamily/Winged helix DNA-binding domain"/>
    <property type="match status" value="1"/>
</dbReference>
<name>A0A0N7MAR6_9RHOB</name>
<evidence type="ECO:0000256" key="1">
    <source>
        <dbReference type="ARBA" id="ARBA00005384"/>
    </source>
</evidence>
<sequence length="484" mass="54380">MAISVETFFLNPQFQGTLQSQIQQMIAEGILSGRFRRGERLPSTRKLASHLGISRITVTLAYTELLANDYLDSRGRSGYYVSENAPVPPNFSPPQRGEDKVDWSRAIGRRFTGGDTPEKPQNWASFRYPFIYGQTDPTLFDHANWRLCALQALGQKDFTALTTDYYDQDDPRLVEFIARNTLPRRGIIARPEEILITLGAQNALWLAAQVLLTQRRMAAIEDPCYHALRDILTQSRCHLAPLPVDRDGLQPESIPPQTDVIFTTPSHQCPTTATMPMMRRHALLERARELDALIVEDDYEFEMSFLDAPSPALKSLDTDGRVIYVGSFSKSVFPGLRLGYLVGSESFIREARALRASVLRHPPGHIQRTAAYFLSLGHYDALIRRIREALRKRRAVMQDAIDQHGLKIAGQGAHGGSSFWMQAPKGIDTERLAAQLHHKGVLIEPGRQFFNGSGRPREFYRLAYSSIPVERIPEGVALIAGALK</sequence>
<dbReference type="RefSeq" id="WP_058313140.1">
    <property type="nucleotide sequence ID" value="NZ_CYTW01000007.1"/>
</dbReference>
<evidence type="ECO:0000259" key="6">
    <source>
        <dbReference type="PROSITE" id="PS50949"/>
    </source>
</evidence>
<dbReference type="InterPro" id="IPR015421">
    <property type="entry name" value="PyrdxlP-dep_Trfase_major"/>
</dbReference>
<protein>
    <submittedName>
        <fullName evidence="7">HTH-type transcriptional regulatory protein GabR</fullName>
    </submittedName>
</protein>